<keyword evidence="1" id="KW-0472">Membrane</keyword>
<dbReference type="EMBL" id="SMGR01000001">
    <property type="protein sequence ID" value="TCL09465.1"/>
    <property type="molecule type" value="Genomic_DNA"/>
</dbReference>
<evidence type="ECO:0000313" key="2">
    <source>
        <dbReference type="EMBL" id="TCL09465.1"/>
    </source>
</evidence>
<comment type="caution">
    <text evidence="2">The sequence shown here is derived from an EMBL/GenBank/DDBJ whole genome shotgun (WGS) entry which is preliminary data.</text>
</comment>
<feature type="transmembrane region" description="Helical" evidence="1">
    <location>
        <begin position="89"/>
        <end position="108"/>
    </location>
</feature>
<sequence length="285" mass="33055">MDIPLWHYIASMTAYLVFLLVLIDVMRKHTRLAFVAVVFAVLSFPFWNEVEGWFRWAKILSVLVPMAFVVGPARLAWYYKDNQSAIAKFYRGNWVLFVLYGVLFLNIAEATLKDFQTANYMNAICGVILCATIPWPSYKNGTHQYWLFDPKRPNDLLFYSTHAWNFLYTTWNMCFVYGESPAFFFSSACILVAAELYPVLKNRPELYIIARIYTLAAHVLIRGIYDVFTPVMNSEPIFNENALMIWGAINLVLHVPFVIWYFRKQRAAKEAPFGHNEPPLRAQAA</sequence>
<feature type="transmembrane region" description="Helical" evidence="1">
    <location>
        <begin position="243"/>
        <end position="262"/>
    </location>
</feature>
<keyword evidence="3" id="KW-1185">Reference proteome</keyword>
<feature type="transmembrane region" description="Helical" evidence="1">
    <location>
        <begin position="30"/>
        <end position="47"/>
    </location>
</feature>
<accession>A0A4R1NMQ8</accession>
<feature type="transmembrane region" description="Helical" evidence="1">
    <location>
        <begin position="212"/>
        <end position="231"/>
    </location>
</feature>
<name>A0A4R1NMQ8_9RHOB</name>
<feature type="transmembrane region" description="Helical" evidence="1">
    <location>
        <begin position="184"/>
        <end position="200"/>
    </location>
</feature>
<dbReference type="Proteomes" id="UP000295673">
    <property type="component" value="Unassembled WGS sequence"/>
</dbReference>
<protein>
    <submittedName>
        <fullName evidence="2">Uncharacterized protein</fullName>
    </submittedName>
</protein>
<organism evidence="2 3">
    <name type="scientific">Shimia isoporae</name>
    <dbReference type="NCBI Taxonomy" id="647720"/>
    <lineage>
        <taxon>Bacteria</taxon>
        <taxon>Pseudomonadati</taxon>
        <taxon>Pseudomonadota</taxon>
        <taxon>Alphaproteobacteria</taxon>
        <taxon>Rhodobacterales</taxon>
        <taxon>Roseobacteraceae</taxon>
    </lineage>
</organism>
<reference evidence="2 3" key="1">
    <citation type="submission" date="2019-03" db="EMBL/GenBank/DDBJ databases">
        <title>Genomic Encyclopedia of Archaeal and Bacterial Type Strains, Phase II (KMG-II): from individual species to whole genera.</title>
        <authorList>
            <person name="Goeker M."/>
        </authorList>
    </citation>
    <scope>NUCLEOTIDE SEQUENCE [LARGE SCALE GENOMIC DNA]</scope>
    <source>
        <strain evidence="2 3">DSM 26433</strain>
    </source>
</reference>
<feature type="transmembrane region" description="Helical" evidence="1">
    <location>
        <begin position="53"/>
        <end position="77"/>
    </location>
</feature>
<evidence type="ECO:0000256" key="1">
    <source>
        <dbReference type="SAM" id="Phobius"/>
    </source>
</evidence>
<feature type="transmembrane region" description="Helical" evidence="1">
    <location>
        <begin position="6"/>
        <end position="23"/>
    </location>
</feature>
<dbReference type="AlphaFoldDB" id="A0A4R1NMQ8"/>
<keyword evidence="1" id="KW-1133">Transmembrane helix</keyword>
<gene>
    <name evidence="2" type="ORF">BXY66_1513</name>
</gene>
<proteinExistence type="predicted"/>
<dbReference type="OrthoDB" id="411176at2"/>
<evidence type="ECO:0000313" key="3">
    <source>
        <dbReference type="Proteomes" id="UP000295673"/>
    </source>
</evidence>
<keyword evidence="1" id="KW-0812">Transmembrane</keyword>